<name>A0AAD8P4I7_TARER</name>
<reference evidence="2" key="1">
    <citation type="journal article" date="2023" name="bioRxiv">
        <title>Improved chromosome-level genome assembly for marigold (Tagetes erecta).</title>
        <authorList>
            <person name="Jiang F."/>
            <person name="Yuan L."/>
            <person name="Wang S."/>
            <person name="Wang H."/>
            <person name="Xu D."/>
            <person name="Wang A."/>
            <person name="Fan W."/>
        </authorList>
    </citation>
    <scope>NUCLEOTIDE SEQUENCE</scope>
    <source>
        <strain evidence="2">WSJ</strain>
        <tissue evidence="2">Leaf</tissue>
    </source>
</reference>
<dbReference type="EMBL" id="JAUHHV010000002">
    <property type="protein sequence ID" value="KAK1431777.1"/>
    <property type="molecule type" value="Genomic_DNA"/>
</dbReference>
<dbReference type="AlphaFoldDB" id="A0AAD8P4I7"/>
<protein>
    <submittedName>
        <fullName evidence="2">Uncharacterized protein</fullName>
    </submittedName>
</protein>
<feature type="region of interest" description="Disordered" evidence="1">
    <location>
        <begin position="1"/>
        <end position="23"/>
    </location>
</feature>
<evidence type="ECO:0000256" key="1">
    <source>
        <dbReference type="SAM" id="MobiDB-lite"/>
    </source>
</evidence>
<proteinExistence type="predicted"/>
<organism evidence="2 3">
    <name type="scientific">Tagetes erecta</name>
    <name type="common">African marigold</name>
    <dbReference type="NCBI Taxonomy" id="13708"/>
    <lineage>
        <taxon>Eukaryota</taxon>
        <taxon>Viridiplantae</taxon>
        <taxon>Streptophyta</taxon>
        <taxon>Embryophyta</taxon>
        <taxon>Tracheophyta</taxon>
        <taxon>Spermatophyta</taxon>
        <taxon>Magnoliopsida</taxon>
        <taxon>eudicotyledons</taxon>
        <taxon>Gunneridae</taxon>
        <taxon>Pentapetalae</taxon>
        <taxon>asterids</taxon>
        <taxon>campanulids</taxon>
        <taxon>Asterales</taxon>
        <taxon>Asteraceae</taxon>
        <taxon>Asteroideae</taxon>
        <taxon>Heliantheae alliance</taxon>
        <taxon>Tageteae</taxon>
        <taxon>Tagetes</taxon>
    </lineage>
</organism>
<feature type="compositionally biased region" description="Acidic residues" evidence="1">
    <location>
        <begin position="13"/>
        <end position="23"/>
    </location>
</feature>
<evidence type="ECO:0000313" key="3">
    <source>
        <dbReference type="Proteomes" id="UP001229421"/>
    </source>
</evidence>
<sequence>MKKVRKGMKQIDENDDDEGDEVEVEIEKGKEKVLREEQPEITRPAEKKKKASQAGLDDDMIHGLNTYVVNDLGMLRTKIINLEAKEKHRE</sequence>
<dbReference type="Proteomes" id="UP001229421">
    <property type="component" value="Unassembled WGS sequence"/>
</dbReference>
<evidence type="ECO:0000313" key="2">
    <source>
        <dbReference type="EMBL" id="KAK1431777.1"/>
    </source>
</evidence>
<comment type="caution">
    <text evidence="2">The sequence shown here is derived from an EMBL/GenBank/DDBJ whole genome shotgun (WGS) entry which is preliminary data.</text>
</comment>
<gene>
    <name evidence="2" type="ORF">QVD17_08415</name>
</gene>
<keyword evidence="3" id="KW-1185">Reference proteome</keyword>
<accession>A0AAD8P4I7</accession>